<accession>A0A4R6JCZ7</accession>
<dbReference type="SUPFAM" id="SSF46785">
    <property type="entry name" value="Winged helix' DNA-binding domain"/>
    <property type="match status" value="1"/>
</dbReference>
<protein>
    <submittedName>
        <fullName evidence="2">DNA-binding MarR family transcriptional regulator</fullName>
    </submittedName>
</protein>
<dbReference type="PANTHER" id="PTHR33164">
    <property type="entry name" value="TRANSCRIPTIONAL REGULATOR, MARR FAMILY"/>
    <property type="match status" value="1"/>
</dbReference>
<dbReference type="SMART" id="SM00347">
    <property type="entry name" value="HTH_MARR"/>
    <property type="match status" value="1"/>
</dbReference>
<organism evidence="2 3">
    <name type="scientific">Paractinoplanes brasiliensis</name>
    <dbReference type="NCBI Taxonomy" id="52695"/>
    <lineage>
        <taxon>Bacteria</taxon>
        <taxon>Bacillati</taxon>
        <taxon>Actinomycetota</taxon>
        <taxon>Actinomycetes</taxon>
        <taxon>Micromonosporales</taxon>
        <taxon>Micromonosporaceae</taxon>
        <taxon>Paractinoplanes</taxon>
    </lineage>
</organism>
<dbReference type="EMBL" id="SNWR01000002">
    <property type="protein sequence ID" value="TDO32415.1"/>
    <property type="molecule type" value="Genomic_DNA"/>
</dbReference>
<dbReference type="GO" id="GO:0003700">
    <property type="term" value="F:DNA-binding transcription factor activity"/>
    <property type="evidence" value="ECO:0007669"/>
    <property type="project" value="InterPro"/>
</dbReference>
<keyword evidence="2" id="KW-0238">DNA-binding</keyword>
<dbReference type="InterPro" id="IPR000835">
    <property type="entry name" value="HTH_MarR-typ"/>
</dbReference>
<sequence>MHSVDDDGLADEFFSVSRRLRRRTREALQPWELSPSLGRAVSVLSRYGDMRPGALAERLRIAPRSATEVVDDLQRLGLAVRRPDPADRRAVLVTLTDEGERVSRDIHAARREAGEQFFATLSAADRAELTRLLRKLRDDND</sequence>
<gene>
    <name evidence="2" type="ORF">C8E87_7872</name>
</gene>
<dbReference type="RefSeq" id="WP_133878389.1">
    <property type="nucleotide sequence ID" value="NZ_BOMD01000035.1"/>
</dbReference>
<dbReference type="PROSITE" id="PS50995">
    <property type="entry name" value="HTH_MARR_2"/>
    <property type="match status" value="1"/>
</dbReference>
<evidence type="ECO:0000313" key="2">
    <source>
        <dbReference type="EMBL" id="TDO32415.1"/>
    </source>
</evidence>
<name>A0A4R6JCZ7_9ACTN</name>
<keyword evidence="3" id="KW-1185">Reference proteome</keyword>
<dbReference type="PRINTS" id="PR00598">
    <property type="entry name" value="HTHMARR"/>
</dbReference>
<dbReference type="PANTHER" id="PTHR33164:SF99">
    <property type="entry name" value="MARR FAMILY REGULATORY PROTEIN"/>
    <property type="match status" value="1"/>
</dbReference>
<comment type="caution">
    <text evidence="2">The sequence shown here is derived from an EMBL/GenBank/DDBJ whole genome shotgun (WGS) entry which is preliminary data.</text>
</comment>
<dbReference type="InterPro" id="IPR036388">
    <property type="entry name" value="WH-like_DNA-bd_sf"/>
</dbReference>
<feature type="domain" description="HTH marR-type" evidence="1">
    <location>
        <begin position="6"/>
        <end position="138"/>
    </location>
</feature>
<dbReference type="AlphaFoldDB" id="A0A4R6JCZ7"/>
<evidence type="ECO:0000259" key="1">
    <source>
        <dbReference type="PROSITE" id="PS50995"/>
    </source>
</evidence>
<evidence type="ECO:0000313" key="3">
    <source>
        <dbReference type="Proteomes" id="UP000294901"/>
    </source>
</evidence>
<dbReference type="OrthoDB" id="3216907at2"/>
<dbReference type="GO" id="GO:0006950">
    <property type="term" value="P:response to stress"/>
    <property type="evidence" value="ECO:0007669"/>
    <property type="project" value="TreeGrafter"/>
</dbReference>
<dbReference type="Pfam" id="PF12802">
    <property type="entry name" value="MarR_2"/>
    <property type="match status" value="1"/>
</dbReference>
<dbReference type="Gene3D" id="1.10.10.10">
    <property type="entry name" value="Winged helix-like DNA-binding domain superfamily/Winged helix DNA-binding domain"/>
    <property type="match status" value="1"/>
</dbReference>
<reference evidence="2 3" key="1">
    <citation type="submission" date="2019-03" db="EMBL/GenBank/DDBJ databases">
        <title>Sequencing the genomes of 1000 actinobacteria strains.</title>
        <authorList>
            <person name="Klenk H.-P."/>
        </authorList>
    </citation>
    <scope>NUCLEOTIDE SEQUENCE [LARGE SCALE GENOMIC DNA]</scope>
    <source>
        <strain evidence="2 3">DSM 43805</strain>
    </source>
</reference>
<dbReference type="InterPro" id="IPR036390">
    <property type="entry name" value="WH_DNA-bd_sf"/>
</dbReference>
<proteinExistence type="predicted"/>
<dbReference type="GO" id="GO:0003677">
    <property type="term" value="F:DNA binding"/>
    <property type="evidence" value="ECO:0007669"/>
    <property type="project" value="UniProtKB-KW"/>
</dbReference>
<dbReference type="InterPro" id="IPR039422">
    <property type="entry name" value="MarR/SlyA-like"/>
</dbReference>
<dbReference type="Proteomes" id="UP000294901">
    <property type="component" value="Unassembled WGS sequence"/>
</dbReference>